<organism evidence="1">
    <name type="scientific">Yersinia enterocolitica W22703</name>
    <dbReference type="NCBI Taxonomy" id="913028"/>
    <lineage>
        <taxon>Bacteria</taxon>
        <taxon>Pseudomonadati</taxon>
        <taxon>Pseudomonadota</taxon>
        <taxon>Gammaproteobacteria</taxon>
        <taxon>Enterobacterales</taxon>
        <taxon>Yersiniaceae</taxon>
        <taxon>Yersinia</taxon>
    </lineage>
</organism>
<dbReference type="AlphaFoldDB" id="F4N4Z6"/>
<evidence type="ECO:0000313" key="1">
    <source>
        <dbReference type="EMBL" id="CBX73154.1"/>
    </source>
</evidence>
<proteinExistence type="predicted"/>
<accession>F4N4Z6</accession>
<dbReference type="EMBL" id="FR718719">
    <property type="protein sequence ID" value="CBX73154.1"/>
    <property type="molecule type" value="Genomic_DNA"/>
</dbReference>
<gene>
    <name evidence="1" type="ORF">YEW_IY38560</name>
</gene>
<sequence>MPRNESINKIIPFVLEAAGVLAALTNPNHLLVVDLKMNRLIGIRPRAAWLQLQ</sequence>
<reference evidence="1" key="1">
    <citation type="journal article" date="2011" name="BMC Genomics">
        <title>Shotgun sequencing of Yersinia enterocolitica strain W22703 (biotype 2, serotype O:9): genomic evidence for oscillation between invertebrates and mammals.</title>
        <authorList>
            <person name="Fuchs T.M."/>
            <person name="Brandt K."/>
            <person name="Starke M."/>
            <person name="Rattei T."/>
        </authorList>
    </citation>
    <scope>NUCLEOTIDE SEQUENCE</scope>
</reference>
<protein>
    <submittedName>
        <fullName evidence="1">Uncharacterized protein</fullName>
    </submittedName>
</protein>
<name>F4N4Z6_YEREN</name>